<keyword evidence="7" id="KW-0539">Nucleus</keyword>
<accession>A0A401PRY7</accession>
<evidence type="ECO:0000259" key="11">
    <source>
        <dbReference type="PROSITE" id="PS50158"/>
    </source>
</evidence>
<dbReference type="InterPro" id="IPR050502">
    <property type="entry name" value="Euk_RNA-bind_prot"/>
</dbReference>
<dbReference type="InterPro" id="IPR000504">
    <property type="entry name" value="RRM_dom"/>
</dbReference>
<dbReference type="Pfam" id="PF00098">
    <property type="entry name" value="zf-CCHC"/>
    <property type="match status" value="1"/>
</dbReference>
<sequence>MVKIFVGNLPRPTTAEEIRALFEKYGEVSECDLIKNYGFVHMDNKESAKEAIENLHHYKLHGVAINVEASKSMTKSSTKLHVGKVSSNCTSQELQAKFEEYGAVLECDIIKDYAFVHMERGEDAMTAIKGLDGTEFKGKRIHVELSKSRLRIQPGMGEKNTCFRCGKDGHWSKECPTDRQDMGIGFAHDYLDTYAMHHRYGEQPFYDSRYVDYYEKYRAGAYGAVGTPYPDRWGTPMAGYGSSMRERMPKALEAYSQSSISQPPTYYARDRSPLRRPTTITDYATAATEYAAAAAAAAATNSDYGAATSTAEYSASDYAAAAARYAAQDYASANYAAGNYATAASTADYSGNYSTGDYAAAYAYDYGHTMSNTKRFGNTR</sequence>
<name>A0A401PRY7_SCYTO</name>
<dbReference type="STRING" id="75743.A0A401PRY7"/>
<dbReference type="Gene3D" id="3.30.70.330">
    <property type="match status" value="2"/>
</dbReference>
<evidence type="ECO:0000256" key="1">
    <source>
        <dbReference type="ARBA" id="ARBA00004123"/>
    </source>
</evidence>
<dbReference type="Pfam" id="PF00076">
    <property type="entry name" value="RRM_1"/>
    <property type="match status" value="2"/>
</dbReference>
<dbReference type="EMBL" id="BFAA01013844">
    <property type="protein sequence ID" value="GCB75881.1"/>
    <property type="molecule type" value="Genomic_DNA"/>
</dbReference>
<dbReference type="InterPro" id="IPR001878">
    <property type="entry name" value="Znf_CCHC"/>
</dbReference>
<evidence type="ECO:0000256" key="3">
    <source>
        <dbReference type="ARBA" id="ARBA00022737"/>
    </source>
</evidence>
<dbReference type="PROSITE" id="PS50158">
    <property type="entry name" value="ZF_CCHC"/>
    <property type="match status" value="1"/>
</dbReference>
<dbReference type="GO" id="GO:0008270">
    <property type="term" value="F:zinc ion binding"/>
    <property type="evidence" value="ECO:0007669"/>
    <property type="project" value="UniProtKB-KW"/>
</dbReference>
<keyword evidence="13" id="KW-1185">Reference proteome</keyword>
<reference evidence="12 13" key="1">
    <citation type="journal article" date="2018" name="Nat. Ecol. Evol.">
        <title>Shark genomes provide insights into elasmobranch evolution and the origin of vertebrates.</title>
        <authorList>
            <person name="Hara Y"/>
            <person name="Yamaguchi K"/>
            <person name="Onimaru K"/>
            <person name="Kadota M"/>
            <person name="Koyanagi M"/>
            <person name="Keeley SD"/>
            <person name="Tatsumi K"/>
            <person name="Tanaka K"/>
            <person name="Motone F"/>
            <person name="Kageyama Y"/>
            <person name="Nozu R"/>
            <person name="Adachi N"/>
            <person name="Nishimura O"/>
            <person name="Nakagawa R"/>
            <person name="Tanegashima C"/>
            <person name="Kiyatake I"/>
            <person name="Matsumoto R"/>
            <person name="Murakumo K"/>
            <person name="Nishida K"/>
            <person name="Terakita A"/>
            <person name="Kuratani S"/>
            <person name="Sato K"/>
            <person name="Hyodo S Kuraku.S."/>
        </authorList>
    </citation>
    <scope>NUCLEOTIDE SEQUENCE [LARGE SCALE GENOMIC DNA]</scope>
</reference>
<gene>
    <name evidence="12" type="ORF">scyTo_0019068</name>
</gene>
<proteinExistence type="predicted"/>
<protein>
    <recommendedName>
        <fullName evidence="14">RNA-binding protein 4</fullName>
    </recommendedName>
</protein>
<evidence type="ECO:0000256" key="2">
    <source>
        <dbReference type="ARBA" id="ARBA00022723"/>
    </source>
</evidence>
<dbReference type="GO" id="GO:0003729">
    <property type="term" value="F:mRNA binding"/>
    <property type="evidence" value="ECO:0007669"/>
    <property type="project" value="TreeGrafter"/>
</dbReference>
<keyword evidence="3" id="KW-0677">Repeat</keyword>
<evidence type="ECO:0000256" key="8">
    <source>
        <dbReference type="PROSITE-ProRule" id="PRU00047"/>
    </source>
</evidence>
<dbReference type="SMART" id="SM00343">
    <property type="entry name" value="ZnF_C2HC"/>
    <property type="match status" value="1"/>
</dbReference>
<dbReference type="CDD" id="cd12343">
    <property type="entry name" value="RRM1_2_CoAA_like"/>
    <property type="match status" value="1"/>
</dbReference>
<feature type="domain" description="CCHC-type" evidence="11">
    <location>
        <begin position="162"/>
        <end position="176"/>
    </location>
</feature>
<dbReference type="PROSITE" id="PS50102">
    <property type="entry name" value="RRM"/>
    <property type="match status" value="2"/>
</dbReference>
<evidence type="ECO:0000313" key="12">
    <source>
        <dbReference type="EMBL" id="GCB75881.1"/>
    </source>
</evidence>
<evidence type="ECO:0000256" key="6">
    <source>
        <dbReference type="ARBA" id="ARBA00022884"/>
    </source>
</evidence>
<evidence type="ECO:0000313" key="13">
    <source>
        <dbReference type="Proteomes" id="UP000288216"/>
    </source>
</evidence>
<comment type="subcellular location">
    <subcellularLocation>
        <location evidence="1">Nucleus</location>
    </subcellularLocation>
</comment>
<dbReference type="SUPFAM" id="SSF54928">
    <property type="entry name" value="RNA-binding domain, RBD"/>
    <property type="match status" value="2"/>
</dbReference>
<feature type="domain" description="RRM" evidence="10">
    <location>
        <begin position="78"/>
        <end position="148"/>
    </location>
</feature>
<dbReference type="InterPro" id="IPR012677">
    <property type="entry name" value="Nucleotide-bd_a/b_plait_sf"/>
</dbReference>
<dbReference type="FunFam" id="3.30.70.330:FF:000085">
    <property type="entry name" value="RNA-binding protein 4 isoform X1"/>
    <property type="match status" value="1"/>
</dbReference>
<feature type="domain" description="RRM" evidence="10">
    <location>
        <begin position="2"/>
        <end position="72"/>
    </location>
</feature>
<dbReference type="OMA" id="TYEHPRD"/>
<dbReference type="GO" id="GO:0005634">
    <property type="term" value="C:nucleus"/>
    <property type="evidence" value="ECO:0007669"/>
    <property type="project" value="UniProtKB-SubCell"/>
</dbReference>
<keyword evidence="4 8" id="KW-0863">Zinc-finger</keyword>
<dbReference type="Proteomes" id="UP000288216">
    <property type="component" value="Unassembled WGS sequence"/>
</dbReference>
<keyword evidence="2" id="KW-0479">Metal-binding</keyword>
<dbReference type="OrthoDB" id="79941at2759"/>
<dbReference type="PANTHER" id="PTHR48025:SF26">
    <property type="entry name" value="HETEROGENEOUS NUCLEAR RIBONUCLEOPROTEIN M-RELATED"/>
    <property type="match status" value="1"/>
</dbReference>
<dbReference type="FunFam" id="3.30.70.330:FF:000058">
    <property type="entry name" value="RNA-binding motif protein 4"/>
    <property type="match status" value="1"/>
</dbReference>
<dbReference type="SMART" id="SM00360">
    <property type="entry name" value="RRM"/>
    <property type="match status" value="2"/>
</dbReference>
<evidence type="ECO:0008006" key="14">
    <source>
        <dbReference type="Google" id="ProtNLM"/>
    </source>
</evidence>
<keyword evidence="6 9" id="KW-0694">RNA-binding</keyword>
<evidence type="ECO:0000256" key="5">
    <source>
        <dbReference type="ARBA" id="ARBA00022833"/>
    </source>
</evidence>
<evidence type="ECO:0000256" key="7">
    <source>
        <dbReference type="ARBA" id="ARBA00023242"/>
    </source>
</evidence>
<organism evidence="12 13">
    <name type="scientific">Scyliorhinus torazame</name>
    <name type="common">Cloudy catshark</name>
    <name type="synonym">Catulus torazame</name>
    <dbReference type="NCBI Taxonomy" id="75743"/>
    <lineage>
        <taxon>Eukaryota</taxon>
        <taxon>Metazoa</taxon>
        <taxon>Chordata</taxon>
        <taxon>Craniata</taxon>
        <taxon>Vertebrata</taxon>
        <taxon>Chondrichthyes</taxon>
        <taxon>Elasmobranchii</taxon>
        <taxon>Galeomorphii</taxon>
        <taxon>Galeoidea</taxon>
        <taxon>Carcharhiniformes</taxon>
        <taxon>Scyliorhinidae</taxon>
        <taxon>Scyliorhinus</taxon>
    </lineage>
</organism>
<dbReference type="AlphaFoldDB" id="A0A401PRY7"/>
<evidence type="ECO:0000256" key="9">
    <source>
        <dbReference type="PROSITE-ProRule" id="PRU00176"/>
    </source>
</evidence>
<evidence type="ECO:0000259" key="10">
    <source>
        <dbReference type="PROSITE" id="PS50102"/>
    </source>
</evidence>
<keyword evidence="5" id="KW-0862">Zinc</keyword>
<comment type="caution">
    <text evidence="12">The sequence shown here is derived from an EMBL/GenBank/DDBJ whole genome shotgun (WGS) entry which is preliminary data.</text>
</comment>
<dbReference type="InterPro" id="IPR035979">
    <property type="entry name" value="RBD_domain_sf"/>
</dbReference>
<evidence type="ECO:0000256" key="4">
    <source>
        <dbReference type="ARBA" id="ARBA00022771"/>
    </source>
</evidence>
<dbReference type="PANTHER" id="PTHR48025">
    <property type="entry name" value="OS02G0815200 PROTEIN"/>
    <property type="match status" value="1"/>
</dbReference>
<dbReference type="Gene3D" id="4.10.60.10">
    <property type="entry name" value="Zinc finger, CCHC-type"/>
    <property type="match status" value="1"/>
</dbReference>